<dbReference type="InterPro" id="IPR004583">
    <property type="entry name" value="DNA_repair_Rad4"/>
</dbReference>
<feature type="domain" description="Rad4 beta-hairpin" evidence="10">
    <location>
        <begin position="803"/>
        <end position="855"/>
    </location>
</feature>
<accession>A0A903V284</accession>
<dbReference type="InterPro" id="IPR018325">
    <property type="entry name" value="Rad4/PNGase_transGLS-fold"/>
</dbReference>
<dbReference type="Pfam" id="PF10403">
    <property type="entry name" value="BHD_1"/>
    <property type="match status" value="1"/>
</dbReference>
<evidence type="ECO:0000256" key="1">
    <source>
        <dbReference type="ARBA" id="ARBA00004123"/>
    </source>
</evidence>
<evidence type="ECO:0000259" key="10">
    <source>
        <dbReference type="SMART" id="SM01030"/>
    </source>
</evidence>
<evidence type="ECO:0000256" key="6">
    <source>
        <dbReference type="ARBA" id="ARBA00023204"/>
    </source>
</evidence>
<dbReference type="Gene3D" id="3.90.260.10">
    <property type="entry name" value="Transglutaminase-like"/>
    <property type="match status" value="1"/>
</dbReference>
<dbReference type="GO" id="GO:0000111">
    <property type="term" value="C:nucleotide-excision repair factor 2 complex"/>
    <property type="evidence" value="ECO:0007669"/>
    <property type="project" value="TreeGrafter"/>
</dbReference>
<dbReference type="SMART" id="SM01032">
    <property type="entry name" value="BHD_3"/>
    <property type="match status" value="1"/>
</dbReference>
<dbReference type="NCBIfam" id="TIGR00605">
    <property type="entry name" value="rad4"/>
    <property type="match status" value="1"/>
</dbReference>
<dbReference type="InterPro" id="IPR018026">
    <property type="entry name" value="DNA_repair_Rad4-like"/>
</dbReference>
<feature type="domain" description="Rad4 beta-hairpin" evidence="12">
    <location>
        <begin position="920"/>
        <end position="994"/>
    </location>
</feature>
<dbReference type="Pfam" id="PF03835">
    <property type="entry name" value="Rad4"/>
    <property type="match status" value="1"/>
</dbReference>
<dbReference type="FunFam" id="3.30.70.2460:FF:000001">
    <property type="entry name" value="DNA repair protein Rad4 family"/>
    <property type="match status" value="1"/>
</dbReference>
<feature type="domain" description="Rad4 beta-hairpin" evidence="11">
    <location>
        <begin position="857"/>
        <end position="913"/>
    </location>
</feature>
<dbReference type="PANTHER" id="PTHR12135:SF0">
    <property type="entry name" value="DNA REPAIR PROTEIN COMPLEMENTING XP-C CELLS"/>
    <property type="match status" value="1"/>
</dbReference>
<dbReference type="FunFam" id="2.20.20.110:FF:000001">
    <property type="entry name" value="DNA repair protein complementing XP-C cells"/>
    <property type="match status" value="1"/>
</dbReference>
<feature type="region of interest" description="Disordered" evidence="9">
    <location>
        <begin position="149"/>
        <end position="189"/>
    </location>
</feature>
<evidence type="ECO:0000313" key="13">
    <source>
        <dbReference type="EnsemblMetazoa" id="AAEL018259-PB"/>
    </source>
</evidence>
<dbReference type="SUPFAM" id="SSF54001">
    <property type="entry name" value="Cysteine proteinases"/>
    <property type="match status" value="1"/>
</dbReference>
<dbReference type="GO" id="GO:0071942">
    <property type="term" value="C:XPC complex"/>
    <property type="evidence" value="ECO:0007669"/>
    <property type="project" value="TreeGrafter"/>
</dbReference>
<dbReference type="EnsemblMetazoa" id="AAEL018259-RB">
    <property type="protein sequence ID" value="AAEL018259-PB"/>
    <property type="gene ID" value="AAEL018259"/>
</dbReference>
<dbReference type="InterPro" id="IPR018328">
    <property type="entry name" value="Rad4_beta-hairpin_dom3"/>
</dbReference>
<evidence type="ECO:0008006" key="15">
    <source>
        <dbReference type="Google" id="ProtNLM"/>
    </source>
</evidence>
<dbReference type="InterPro" id="IPR018327">
    <property type="entry name" value="BHD_2"/>
</dbReference>
<evidence type="ECO:0000313" key="14">
    <source>
        <dbReference type="Proteomes" id="UP000008820"/>
    </source>
</evidence>
<dbReference type="Pfam" id="PF10405">
    <property type="entry name" value="BHD_3"/>
    <property type="match status" value="1"/>
</dbReference>
<dbReference type="InterPro" id="IPR042488">
    <property type="entry name" value="Rad4_BHD3_sf"/>
</dbReference>
<dbReference type="SMART" id="SM01031">
    <property type="entry name" value="BHD_2"/>
    <property type="match status" value="1"/>
</dbReference>
<evidence type="ECO:0000259" key="12">
    <source>
        <dbReference type="SMART" id="SM01032"/>
    </source>
</evidence>
<gene>
    <name evidence="13" type="primary">5577674</name>
</gene>
<dbReference type="GO" id="GO:0006298">
    <property type="term" value="P:mismatch repair"/>
    <property type="evidence" value="ECO:0007669"/>
    <property type="project" value="TreeGrafter"/>
</dbReference>
<evidence type="ECO:0000256" key="5">
    <source>
        <dbReference type="ARBA" id="ARBA00023125"/>
    </source>
</evidence>
<sequence>MASNDEDAFASENDSVPEFSASEDEWDPTKENAKSGSKPGRKPNTKVKKPPAKPTRVSRRIAFRLGKELPEEEPDPVVSAVVDLSSETEAESGSESSEGDGEKLKAPKKKRGKRPAVRRKKTTCKPKLVARDEPIKLTTFTVEELYRKYRPDLANGTKKNVSPEKPKVVVKKESDDDESSGDDYLVDPGELDLNSEFFQSNMEQEVKKREPTIQFDCNAGLDMEDSEEEDEDEEKPLSVIKKDDESSTDFNKKLIEQINQSSQDCVNMIKLAEVSQRMERERKKLELLKKEQELKTEKNEEDVSNLLMTGEKIEFKESKPTGRNDFVAVQERKTMQDEKTVQITLKFESAEKDKKEKKKVDLFTALKRLMNREKRQNQICLHKVSILCWIGHGTFLNRTISNPSLVQLIVKRLLPSTSCRPKGLTNLHYFQQVTHYFRKVVKLKNHDMYFRANKLPPLKATLKYQIMQRSAFSKRDYILLFLLMLRSLNIHCRLVMSLVVPPKQVPTSELYRMTPKTPEDLQADRRLMLDFKRAPRHSVIFKAREKLFELVTKNSQQMQKDASRKRRREGFSATMIPQLDGSHDHLFEAVPKELPRKKLKLMEGSFLDIERNAGALKKLSRKSTEEDRKFSEDLDEAVRRRREKILAAYQTSREQKELARARAKAEAALLGEGTSSMHHQVGSRGRLSAKEVARRKRPGVDLWIEVYCEHEDKWVTIDILSGKVHCLEDIVNQATAPICYVLAWNNDGSIKDVSPRYISRLGSKKSKLRVEDAWLEKALLPFRARRKTRRDRTEDLKFDKLLNKRPFPEQIGEYKNHPRFAIERHLLRNEAIYPRDAIVLGYIKDEPIYPRDCVHVLFSREGWLRQAKTVKMFEEPYKVVKAKARYDRFTGSAITGQQMELFGTWQVEDYEPPTAQNGLVPRSAYGNVDLFKPCMLPKGTVHLQLPGLNKVCKRLRVDCAQAITGFEYKNNACQAVYDGYVVCEEFRDQVIDEWYQEQVELERKEDEKRKKRVYGNWKRLVMGLFIRKKLKDRYNFDNM</sequence>
<feature type="compositionally biased region" description="Basic residues" evidence="9">
    <location>
        <begin position="106"/>
        <end position="124"/>
    </location>
</feature>
<keyword evidence="4" id="KW-0227">DNA damage</keyword>
<evidence type="ECO:0000256" key="7">
    <source>
        <dbReference type="ARBA" id="ARBA00023242"/>
    </source>
</evidence>
<keyword evidence="5" id="KW-0238">DNA-binding</keyword>
<keyword evidence="8" id="KW-0175">Coiled coil</keyword>
<evidence type="ECO:0000256" key="9">
    <source>
        <dbReference type="SAM" id="MobiDB-lite"/>
    </source>
</evidence>
<evidence type="ECO:0000256" key="2">
    <source>
        <dbReference type="ARBA" id="ARBA00009525"/>
    </source>
</evidence>
<evidence type="ECO:0000256" key="8">
    <source>
        <dbReference type="SAM" id="Coils"/>
    </source>
</evidence>
<dbReference type="GO" id="GO:0006289">
    <property type="term" value="P:nucleotide-excision repair"/>
    <property type="evidence" value="ECO:0007669"/>
    <property type="project" value="InterPro"/>
</dbReference>
<keyword evidence="6" id="KW-0234">DNA repair</keyword>
<protein>
    <recommendedName>
        <fullName evidence="15">DNA repair protein xp-c / rad4</fullName>
    </recommendedName>
</protein>
<feature type="compositionally biased region" description="Basic and acidic residues" evidence="9">
    <location>
        <begin position="161"/>
        <end position="174"/>
    </location>
</feature>
<dbReference type="OrthoDB" id="300780at2759"/>
<organism evidence="13 14">
    <name type="scientific">Aedes aegypti</name>
    <name type="common">Yellowfever mosquito</name>
    <name type="synonym">Culex aegypti</name>
    <dbReference type="NCBI Taxonomy" id="7159"/>
    <lineage>
        <taxon>Eukaryota</taxon>
        <taxon>Metazoa</taxon>
        <taxon>Ecdysozoa</taxon>
        <taxon>Arthropoda</taxon>
        <taxon>Hexapoda</taxon>
        <taxon>Insecta</taxon>
        <taxon>Pterygota</taxon>
        <taxon>Neoptera</taxon>
        <taxon>Endopterygota</taxon>
        <taxon>Diptera</taxon>
        <taxon>Nematocera</taxon>
        <taxon>Culicoidea</taxon>
        <taxon>Culicidae</taxon>
        <taxon>Culicinae</taxon>
        <taxon>Aedini</taxon>
        <taxon>Aedes</taxon>
        <taxon>Stegomyia</taxon>
    </lineage>
</organism>
<keyword evidence="7" id="KW-0539">Nucleus</keyword>
<name>A0A903V284_AEDAE</name>
<dbReference type="Gene3D" id="3.30.70.2460">
    <property type="entry name" value="Rad4, beta-hairpin domain BHD3"/>
    <property type="match status" value="1"/>
</dbReference>
<feature type="region of interest" description="Disordered" evidence="9">
    <location>
        <begin position="1"/>
        <end position="124"/>
    </location>
</feature>
<feature type="compositionally biased region" description="Basic residues" evidence="9">
    <location>
        <begin position="39"/>
        <end position="62"/>
    </location>
</feature>
<proteinExistence type="inferred from homology"/>
<dbReference type="Proteomes" id="UP000008820">
    <property type="component" value="Chromosome 3"/>
</dbReference>
<evidence type="ECO:0000256" key="3">
    <source>
        <dbReference type="ARBA" id="ARBA00022553"/>
    </source>
</evidence>
<dbReference type="GO" id="GO:0005737">
    <property type="term" value="C:cytoplasm"/>
    <property type="evidence" value="ECO:0007669"/>
    <property type="project" value="TreeGrafter"/>
</dbReference>
<dbReference type="InterPro" id="IPR018326">
    <property type="entry name" value="Rad4_beta-hairpin_dom1"/>
</dbReference>
<keyword evidence="14" id="KW-1185">Reference proteome</keyword>
<evidence type="ECO:0000256" key="4">
    <source>
        <dbReference type="ARBA" id="ARBA00022763"/>
    </source>
</evidence>
<dbReference type="Gene3D" id="2.20.20.110">
    <property type="entry name" value="Rad4, beta-hairpin domain BHD1"/>
    <property type="match status" value="1"/>
</dbReference>
<feature type="compositionally biased region" description="Acidic residues" evidence="9">
    <location>
        <begin position="175"/>
        <end position="185"/>
    </location>
</feature>
<dbReference type="SMART" id="SM01030">
    <property type="entry name" value="BHD_1"/>
    <property type="match status" value="1"/>
</dbReference>
<dbReference type="GO" id="GO:0003697">
    <property type="term" value="F:single-stranded DNA binding"/>
    <property type="evidence" value="ECO:0007669"/>
    <property type="project" value="TreeGrafter"/>
</dbReference>
<keyword evidence="3" id="KW-0597">Phosphoprotein</keyword>
<reference evidence="13" key="2">
    <citation type="submission" date="2022-10" db="UniProtKB">
        <authorList>
            <consortium name="EnsemblMetazoa"/>
        </authorList>
    </citation>
    <scope>IDENTIFICATION</scope>
    <source>
        <strain evidence="13">LVP_AGWG</strain>
    </source>
</reference>
<dbReference type="PANTHER" id="PTHR12135">
    <property type="entry name" value="DNA REPAIR PROTEIN XP-C / RAD4"/>
    <property type="match status" value="1"/>
</dbReference>
<reference evidence="13 14" key="1">
    <citation type="submission" date="2017-06" db="EMBL/GenBank/DDBJ databases">
        <title>Aedes aegypti genome working group (AGWG) sequencing and assembly.</title>
        <authorList>
            <consortium name="Aedes aegypti Genome Working Group (AGWG)"/>
            <person name="Matthews B.J."/>
        </authorList>
    </citation>
    <scope>NUCLEOTIDE SEQUENCE [LARGE SCALE GENOMIC DNA]</scope>
    <source>
        <strain evidence="13 14">LVP_AGWG</strain>
    </source>
</reference>
<dbReference type="InterPro" id="IPR038765">
    <property type="entry name" value="Papain-like_cys_pep_sf"/>
</dbReference>
<dbReference type="AlphaFoldDB" id="A0A903V284"/>
<feature type="coiled-coil region" evidence="8">
    <location>
        <begin position="268"/>
        <end position="302"/>
    </location>
</feature>
<feature type="region of interest" description="Disordered" evidence="9">
    <location>
        <begin position="220"/>
        <end position="247"/>
    </location>
</feature>
<comment type="similarity">
    <text evidence="2">Belongs to the XPC family.</text>
</comment>
<feature type="compositionally biased region" description="Acidic residues" evidence="9">
    <location>
        <begin position="222"/>
        <end position="234"/>
    </location>
</feature>
<comment type="subcellular location">
    <subcellularLocation>
        <location evidence="1">Nucleus</location>
    </subcellularLocation>
</comment>
<dbReference type="GO" id="GO:0003684">
    <property type="term" value="F:damaged DNA binding"/>
    <property type="evidence" value="ECO:0007669"/>
    <property type="project" value="InterPro"/>
</dbReference>
<dbReference type="InterPro" id="IPR036985">
    <property type="entry name" value="Transglutaminase-like_sf"/>
</dbReference>
<evidence type="ECO:0000259" key="11">
    <source>
        <dbReference type="SMART" id="SM01031"/>
    </source>
</evidence>